<feature type="domain" description="J" evidence="7">
    <location>
        <begin position="4"/>
        <end position="74"/>
    </location>
</feature>
<dbReference type="SMART" id="SM00271">
    <property type="entry name" value="DnaJ"/>
    <property type="match status" value="1"/>
</dbReference>
<dbReference type="AlphaFoldDB" id="A0AAD7XLZ5"/>
<keyword evidence="4" id="KW-0862">Zinc</keyword>
<keyword evidence="2" id="KW-0677">Repeat</keyword>
<evidence type="ECO:0000256" key="3">
    <source>
        <dbReference type="ARBA" id="ARBA00022771"/>
    </source>
</evidence>
<reference evidence="8" key="1">
    <citation type="submission" date="2023-01" db="EMBL/GenBank/DDBJ databases">
        <title>Metagenome sequencing of chrysophaentin producing Chrysophaeum taylorii.</title>
        <authorList>
            <person name="Davison J."/>
            <person name="Bewley C."/>
        </authorList>
    </citation>
    <scope>NUCLEOTIDE SEQUENCE</scope>
    <source>
        <strain evidence="8">NIES-1699</strain>
    </source>
</reference>
<keyword evidence="3" id="KW-0863">Zinc-finger</keyword>
<dbReference type="GO" id="GO:0006457">
    <property type="term" value="P:protein folding"/>
    <property type="evidence" value="ECO:0007669"/>
    <property type="project" value="InterPro"/>
</dbReference>
<dbReference type="CDD" id="cd06257">
    <property type="entry name" value="DnaJ"/>
    <property type="match status" value="1"/>
</dbReference>
<dbReference type="CDD" id="cd10747">
    <property type="entry name" value="DnaJ_C"/>
    <property type="match status" value="1"/>
</dbReference>
<dbReference type="Proteomes" id="UP001230188">
    <property type="component" value="Unassembled WGS sequence"/>
</dbReference>
<evidence type="ECO:0000313" key="9">
    <source>
        <dbReference type="Proteomes" id="UP001230188"/>
    </source>
</evidence>
<keyword evidence="9" id="KW-1185">Reference proteome</keyword>
<dbReference type="InterPro" id="IPR018253">
    <property type="entry name" value="DnaJ_domain_CS"/>
</dbReference>
<dbReference type="SUPFAM" id="SSF49493">
    <property type="entry name" value="HSP40/DnaJ peptide-binding domain"/>
    <property type="match status" value="2"/>
</dbReference>
<evidence type="ECO:0000256" key="6">
    <source>
        <dbReference type="SAM" id="MobiDB-lite"/>
    </source>
</evidence>
<accession>A0AAD7XLZ5</accession>
<gene>
    <name evidence="8" type="ORF">CTAYLR_005053</name>
</gene>
<dbReference type="InterPro" id="IPR008971">
    <property type="entry name" value="HSP40/DnaJ_pept-bd"/>
</dbReference>
<organism evidence="8 9">
    <name type="scientific">Chrysophaeum taylorii</name>
    <dbReference type="NCBI Taxonomy" id="2483200"/>
    <lineage>
        <taxon>Eukaryota</taxon>
        <taxon>Sar</taxon>
        <taxon>Stramenopiles</taxon>
        <taxon>Ochrophyta</taxon>
        <taxon>Pelagophyceae</taxon>
        <taxon>Pelagomonadales</taxon>
        <taxon>Pelagomonadaceae</taxon>
        <taxon>Chrysophaeum</taxon>
    </lineage>
</organism>
<dbReference type="Pfam" id="PF01556">
    <property type="entry name" value="DnaJ_C"/>
    <property type="match status" value="1"/>
</dbReference>
<dbReference type="FunFam" id="2.60.260.20:FF:000003">
    <property type="entry name" value="DnaJ subfamily A member 2"/>
    <property type="match status" value="1"/>
</dbReference>
<dbReference type="InterPro" id="IPR001623">
    <property type="entry name" value="DnaJ_domain"/>
</dbReference>
<dbReference type="PROSITE" id="PS50076">
    <property type="entry name" value="DNAJ_2"/>
    <property type="match status" value="1"/>
</dbReference>
<evidence type="ECO:0000256" key="1">
    <source>
        <dbReference type="ARBA" id="ARBA00022723"/>
    </source>
</evidence>
<evidence type="ECO:0000256" key="4">
    <source>
        <dbReference type="ARBA" id="ARBA00022833"/>
    </source>
</evidence>
<dbReference type="GO" id="GO:0008270">
    <property type="term" value="F:zinc ion binding"/>
    <property type="evidence" value="ECO:0007669"/>
    <property type="project" value="UniProtKB-KW"/>
</dbReference>
<name>A0AAD7XLZ5_9STRA</name>
<sequence>MGVDYYGILGVARNADEEEIKRAYRKMALRYHPDKQASKSESEKKDAEEKFKQAAEAYDVLSDSQKRSVYDAYGEEGLKAGPQPEAQSGGMHYEFRGDPSEIFARFFHNGFERQRSFGEGTPFGNIQDLFGRMEGQRLGKRKPVVVVDLKCTLEDLYRGGTKRLKITRKSRTLRRDGEKVLEVPIKRGFKPGTKLTFAGEGDEVEDGVAQDVVVVIREKPHHAYVREGSDLHYRASISLADALTAPFKLDIKTLDQPPRLLRVNFPVPVNPQTTKVVPGEGFPKSKTPDDKGDLIISFDLQFPANPIPSEHHAALRKALATS</sequence>
<dbReference type="PANTHER" id="PTHR24078:SF553">
    <property type="entry name" value="DNAJ HOMOLOG SUBFAMILY B MEMBER 5"/>
    <property type="match status" value="1"/>
</dbReference>
<keyword evidence="1" id="KW-0479">Metal-binding</keyword>
<dbReference type="GO" id="GO:0051082">
    <property type="term" value="F:unfolded protein binding"/>
    <property type="evidence" value="ECO:0007669"/>
    <property type="project" value="InterPro"/>
</dbReference>
<dbReference type="InterPro" id="IPR036869">
    <property type="entry name" value="J_dom_sf"/>
</dbReference>
<dbReference type="EMBL" id="JAQMWT010000466">
    <property type="protein sequence ID" value="KAJ8600930.1"/>
    <property type="molecule type" value="Genomic_DNA"/>
</dbReference>
<dbReference type="FunFam" id="2.60.260.20:FF:000002">
    <property type="entry name" value="Dnaj homolog subfamily b member"/>
    <property type="match status" value="1"/>
</dbReference>
<dbReference type="InterPro" id="IPR051339">
    <property type="entry name" value="DnaJ_subfamily_B"/>
</dbReference>
<dbReference type="GO" id="GO:0005829">
    <property type="term" value="C:cytosol"/>
    <property type="evidence" value="ECO:0007669"/>
    <property type="project" value="TreeGrafter"/>
</dbReference>
<dbReference type="GO" id="GO:0051087">
    <property type="term" value="F:protein-folding chaperone binding"/>
    <property type="evidence" value="ECO:0007669"/>
    <property type="project" value="TreeGrafter"/>
</dbReference>
<dbReference type="SUPFAM" id="SSF46565">
    <property type="entry name" value="Chaperone J-domain"/>
    <property type="match status" value="1"/>
</dbReference>
<keyword evidence="5" id="KW-0143">Chaperone</keyword>
<dbReference type="Gene3D" id="1.10.287.110">
    <property type="entry name" value="DnaJ domain"/>
    <property type="match status" value="1"/>
</dbReference>
<dbReference type="Gene3D" id="2.60.260.20">
    <property type="entry name" value="Urease metallochaperone UreE, N-terminal domain"/>
    <property type="match status" value="2"/>
</dbReference>
<evidence type="ECO:0000256" key="2">
    <source>
        <dbReference type="ARBA" id="ARBA00022737"/>
    </source>
</evidence>
<comment type="caution">
    <text evidence="8">The sequence shown here is derived from an EMBL/GenBank/DDBJ whole genome shotgun (WGS) entry which is preliminary data.</text>
</comment>
<dbReference type="Pfam" id="PF00226">
    <property type="entry name" value="DnaJ"/>
    <property type="match status" value="1"/>
</dbReference>
<dbReference type="PRINTS" id="PR00625">
    <property type="entry name" value="JDOMAIN"/>
</dbReference>
<proteinExistence type="predicted"/>
<dbReference type="PROSITE" id="PS00636">
    <property type="entry name" value="DNAJ_1"/>
    <property type="match status" value="1"/>
</dbReference>
<dbReference type="PANTHER" id="PTHR24078">
    <property type="entry name" value="DNAJ HOMOLOG SUBFAMILY C MEMBER"/>
    <property type="match status" value="1"/>
</dbReference>
<dbReference type="InterPro" id="IPR002939">
    <property type="entry name" value="DnaJ_C"/>
</dbReference>
<feature type="region of interest" description="Disordered" evidence="6">
    <location>
        <begin position="31"/>
        <end position="50"/>
    </location>
</feature>
<evidence type="ECO:0000256" key="5">
    <source>
        <dbReference type="ARBA" id="ARBA00023186"/>
    </source>
</evidence>
<protein>
    <recommendedName>
        <fullName evidence="7">J domain-containing protein</fullName>
    </recommendedName>
</protein>
<evidence type="ECO:0000259" key="7">
    <source>
        <dbReference type="PROSITE" id="PS50076"/>
    </source>
</evidence>
<evidence type="ECO:0000313" key="8">
    <source>
        <dbReference type="EMBL" id="KAJ8600930.1"/>
    </source>
</evidence>